<dbReference type="SMART" id="SM01126">
    <property type="entry name" value="DDE_Tnp_IS1595"/>
    <property type="match status" value="1"/>
</dbReference>
<dbReference type="NCBIfam" id="NF033547">
    <property type="entry name" value="transpos_IS1595"/>
    <property type="match status" value="1"/>
</dbReference>
<dbReference type="Pfam" id="PF12762">
    <property type="entry name" value="DDE_Tnp_IS1595"/>
    <property type="match status" value="1"/>
</dbReference>
<keyword evidence="3" id="KW-1185">Reference proteome</keyword>
<dbReference type="PANTHER" id="PTHR47163">
    <property type="entry name" value="DDE_TNP_IS1595 DOMAIN-CONTAINING PROTEIN"/>
    <property type="match status" value="1"/>
</dbReference>
<evidence type="ECO:0000313" key="2">
    <source>
        <dbReference type="EMBL" id="KAI6650045.1"/>
    </source>
</evidence>
<dbReference type="InterPro" id="IPR053164">
    <property type="entry name" value="IS1016-like_transposase"/>
</dbReference>
<evidence type="ECO:0000259" key="1">
    <source>
        <dbReference type="SMART" id="SM01126"/>
    </source>
</evidence>
<dbReference type="AlphaFoldDB" id="A0AAV7JNR9"/>
<comment type="caution">
    <text evidence="2">The sequence shown here is derived from an EMBL/GenBank/DDBJ whole genome shotgun (WGS) entry which is preliminary data.</text>
</comment>
<reference evidence="2 3" key="1">
    <citation type="journal article" date="2023" name="BMC Biol.">
        <title>The compact genome of the sponge Oopsacas minuta (Hexactinellida) is lacking key metazoan core genes.</title>
        <authorList>
            <person name="Santini S."/>
            <person name="Schenkelaars Q."/>
            <person name="Jourda C."/>
            <person name="Duchesne M."/>
            <person name="Belahbib H."/>
            <person name="Rocher C."/>
            <person name="Selva M."/>
            <person name="Riesgo A."/>
            <person name="Vervoort M."/>
            <person name="Leys S.P."/>
            <person name="Kodjabachian L."/>
            <person name="Le Bivic A."/>
            <person name="Borchiellini C."/>
            <person name="Claverie J.M."/>
            <person name="Renard E."/>
        </authorList>
    </citation>
    <scope>NUCLEOTIDE SEQUENCE [LARGE SCALE GENOMIC DNA]</scope>
    <source>
        <strain evidence="2">SPO-2</strain>
    </source>
</reference>
<proteinExistence type="predicted"/>
<sequence length="308" mass="35346">MDHTILLEPLIIPDISASFLLSDLFQLSSSLENTIDWLKHYGLLPRGVQCRCGSIMYVGTFTDSKDNKKWRCRACKTTCSLRYESFFKGSNLSIPSQMQFLYFWSEDIQSHAFLEKRLQWSPNTVVNWKNFMRDICIEDLIINQEPIGGPGRVVEIDESKFGRRKYNRGRLLTGQWVFGIYEQGTDNVLIIPVPDRSGATLLPIIQRYALPGTTIHSDEWAAYNVVPAAGYDHHTVNHSENFVDPIDGTHTQGIENAWGVVKKRQRRGQTTNPELLESHLIESCWRRKNKGNILNSIVKCIRELYPVV</sequence>
<dbReference type="Proteomes" id="UP001165289">
    <property type="component" value="Unassembled WGS sequence"/>
</dbReference>
<dbReference type="PANTHER" id="PTHR47163:SF2">
    <property type="entry name" value="SI:DKEY-17M8.2"/>
    <property type="match status" value="1"/>
</dbReference>
<dbReference type="InterPro" id="IPR024445">
    <property type="entry name" value="Tnp_ISXO2-like"/>
</dbReference>
<gene>
    <name evidence="2" type="ORF">LOD99_6260</name>
</gene>
<evidence type="ECO:0000313" key="3">
    <source>
        <dbReference type="Proteomes" id="UP001165289"/>
    </source>
</evidence>
<protein>
    <recommendedName>
        <fullName evidence="1">ISXO2-like transposase domain-containing protein</fullName>
    </recommendedName>
</protein>
<dbReference type="EMBL" id="JAKMXF010000315">
    <property type="protein sequence ID" value="KAI6650045.1"/>
    <property type="molecule type" value="Genomic_DNA"/>
</dbReference>
<feature type="domain" description="ISXO2-like transposase" evidence="1">
    <location>
        <begin position="146"/>
        <end position="288"/>
    </location>
</feature>
<name>A0AAV7JNR9_9METZ</name>
<accession>A0AAV7JNR9</accession>
<organism evidence="2 3">
    <name type="scientific">Oopsacas minuta</name>
    <dbReference type="NCBI Taxonomy" id="111878"/>
    <lineage>
        <taxon>Eukaryota</taxon>
        <taxon>Metazoa</taxon>
        <taxon>Porifera</taxon>
        <taxon>Hexactinellida</taxon>
        <taxon>Hexasterophora</taxon>
        <taxon>Lyssacinosida</taxon>
        <taxon>Leucopsacidae</taxon>
        <taxon>Oopsacas</taxon>
    </lineage>
</organism>